<sequence>MKITKVCCQGCGADLEVDEAIRFVNCNYCGAKLEVIHDATTTHTRLLEKLERQTGEMAEDLKVIRLQNDLEKLDREWDREMQGFMVTGKNGERSIPSAGGSVVGGGVAIVFGVIWMSIAGSIGAPGPFVLFGLVFIGFAFFGMVNGATKANRYQGAQRQMEARRRALIGEIERAKR</sequence>
<keyword evidence="1" id="KW-0472">Membrane</keyword>
<organism evidence="2 3">
    <name type="scientific">Haloferula chungangensis</name>
    <dbReference type="NCBI Taxonomy" id="1048331"/>
    <lineage>
        <taxon>Bacteria</taxon>
        <taxon>Pseudomonadati</taxon>
        <taxon>Verrucomicrobiota</taxon>
        <taxon>Verrucomicrobiia</taxon>
        <taxon>Verrucomicrobiales</taxon>
        <taxon>Verrucomicrobiaceae</taxon>
        <taxon>Haloferula</taxon>
    </lineage>
</organism>
<comment type="caution">
    <text evidence="2">The sequence shown here is derived from an EMBL/GenBank/DDBJ whole genome shotgun (WGS) entry which is preliminary data.</text>
</comment>
<protein>
    <recommendedName>
        <fullName evidence="4">Zinc ribbon domain-containing protein</fullName>
    </recommendedName>
</protein>
<dbReference type="Proteomes" id="UP001596472">
    <property type="component" value="Unassembled WGS sequence"/>
</dbReference>
<accession>A0ABW2L446</accession>
<gene>
    <name evidence="2" type="ORF">ACFQY0_04055</name>
</gene>
<evidence type="ECO:0000313" key="2">
    <source>
        <dbReference type="EMBL" id="MFC7336340.1"/>
    </source>
</evidence>
<feature type="transmembrane region" description="Helical" evidence="1">
    <location>
        <begin position="128"/>
        <end position="148"/>
    </location>
</feature>
<dbReference type="EMBL" id="JBHTBS010000001">
    <property type="protein sequence ID" value="MFC7336340.1"/>
    <property type="molecule type" value="Genomic_DNA"/>
</dbReference>
<feature type="transmembrane region" description="Helical" evidence="1">
    <location>
        <begin position="102"/>
        <end position="122"/>
    </location>
</feature>
<evidence type="ECO:0000256" key="1">
    <source>
        <dbReference type="SAM" id="Phobius"/>
    </source>
</evidence>
<keyword evidence="1" id="KW-1133">Transmembrane helix</keyword>
<dbReference type="RefSeq" id="WP_379709369.1">
    <property type="nucleotide sequence ID" value="NZ_JBHTBS010000001.1"/>
</dbReference>
<name>A0ABW2L446_9BACT</name>
<keyword evidence="1" id="KW-0812">Transmembrane</keyword>
<evidence type="ECO:0000313" key="3">
    <source>
        <dbReference type="Proteomes" id="UP001596472"/>
    </source>
</evidence>
<reference evidence="3" key="1">
    <citation type="journal article" date="2019" name="Int. J. Syst. Evol. Microbiol.">
        <title>The Global Catalogue of Microorganisms (GCM) 10K type strain sequencing project: providing services to taxonomists for standard genome sequencing and annotation.</title>
        <authorList>
            <consortium name="The Broad Institute Genomics Platform"/>
            <consortium name="The Broad Institute Genome Sequencing Center for Infectious Disease"/>
            <person name="Wu L."/>
            <person name="Ma J."/>
        </authorList>
    </citation>
    <scope>NUCLEOTIDE SEQUENCE [LARGE SCALE GENOMIC DNA]</scope>
    <source>
        <strain evidence="3">CGMCC 4.1467</strain>
    </source>
</reference>
<proteinExistence type="predicted"/>
<keyword evidence="3" id="KW-1185">Reference proteome</keyword>
<evidence type="ECO:0008006" key="4">
    <source>
        <dbReference type="Google" id="ProtNLM"/>
    </source>
</evidence>